<sequence>MKLAFVSRPNALDINAYSGIPYNIAQSLQSVCCDIHYITPLEDQATFGIKAKHYVYRKYIKQSFLRDREPPIIRQYWNQVRTKLLEIKPDIIFSIDSLPFASVNTEINAPLVIWGEATFNNCYNFYPWYKNLCKESYIKAEKADRLAYEKASLLIFPSEWAVNNAINHYGVDASKVKTIPYGANLLSNPNFDSFDSIISARLETPLKFLYMGTDWSRKGGNKVVEVVRTLNQQGYPAELHILGARWIDPNILPFEPFIINHGFVDKSTVEGKELFESIFQQSTFFIMLSVAETFGIVYCEAIAYGVPSIAHDVGGVSSAVINNQNGKLFPLHASVEEITNWIIKITSNPEQYTELVHSSYQLFARSLNWQTGAQQVKKYMENLIK</sequence>
<dbReference type="Pfam" id="PF00534">
    <property type="entry name" value="Glycos_transf_1"/>
    <property type="match status" value="1"/>
</dbReference>
<feature type="domain" description="Glycosyltransferase subfamily 4-like N-terminal" evidence="3">
    <location>
        <begin position="22"/>
        <end position="184"/>
    </location>
</feature>
<gene>
    <name evidence="4" type="ORF">NWP22_09755</name>
</gene>
<evidence type="ECO:0000313" key="4">
    <source>
        <dbReference type="EMBL" id="MDH6106147.1"/>
    </source>
</evidence>
<dbReference type="Proteomes" id="UP001159386">
    <property type="component" value="Unassembled WGS sequence"/>
</dbReference>
<dbReference type="SUPFAM" id="SSF53756">
    <property type="entry name" value="UDP-Glycosyltransferase/glycogen phosphorylase"/>
    <property type="match status" value="1"/>
</dbReference>
<evidence type="ECO:0000259" key="3">
    <source>
        <dbReference type="Pfam" id="PF13439"/>
    </source>
</evidence>
<dbReference type="RefSeq" id="WP_280801798.1">
    <property type="nucleotide sequence ID" value="NZ_JANQDF010000092.1"/>
</dbReference>
<feature type="domain" description="Glycosyl transferase family 1" evidence="2">
    <location>
        <begin position="201"/>
        <end position="357"/>
    </location>
</feature>
<evidence type="ECO:0000313" key="5">
    <source>
        <dbReference type="Proteomes" id="UP001159386"/>
    </source>
</evidence>
<dbReference type="PANTHER" id="PTHR46401">
    <property type="entry name" value="GLYCOSYLTRANSFERASE WBBK-RELATED"/>
    <property type="match status" value="1"/>
</dbReference>
<keyword evidence="5" id="KW-1185">Reference proteome</keyword>
<evidence type="ECO:0000259" key="2">
    <source>
        <dbReference type="Pfam" id="PF00534"/>
    </source>
</evidence>
<keyword evidence="1" id="KW-0808">Transferase</keyword>
<dbReference type="CDD" id="cd03801">
    <property type="entry name" value="GT4_PimA-like"/>
    <property type="match status" value="1"/>
</dbReference>
<dbReference type="EMBL" id="JANQDF010000092">
    <property type="protein sequence ID" value="MDH6106147.1"/>
    <property type="molecule type" value="Genomic_DNA"/>
</dbReference>
<dbReference type="Gene3D" id="3.40.50.2000">
    <property type="entry name" value="Glycogen Phosphorylase B"/>
    <property type="match status" value="2"/>
</dbReference>
<evidence type="ECO:0000256" key="1">
    <source>
        <dbReference type="ARBA" id="ARBA00022679"/>
    </source>
</evidence>
<reference evidence="4 5" key="1">
    <citation type="journal article" date="2023" name="J. Phycol.">
        <title>Chrysosporum ovalisporum is synonymous with the true-branching cyanobacterium Umezakia natans (Nostocales/Aphanizomenonaceae).</title>
        <authorList>
            <person name="McGregor G.B."/>
            <person name="Sendall B.C."/>
            <person name="Niiyama Y."/>
            <person name="Tuji A."/>
            <person name="Willis A."/>
        </authorList>
    </citation>
    <scope>NUCLEOTIDE SEQUENCE [LARGE SCALE GENOMIC DNA]</scope>
    <source>
        <strain evidence="4 5">CS-531</strain>
    </source>
</reference>
<protein>
    <submittedName>
        <fullName evidence="4">Glycosyltransferase family 4 protein</fullName>
    </submittedName>
</protein>
<accession>A0ABT6KEN2</accession>
<comment type="caution">
    <text evidence="4">The sequence shown here is derived from an EMBL/GenBank/DDBJ whole genome shotgun (WGS) entry which is preliminary data.</text>
</comment>
<dbReference type="InterPro" id="IPR028098">
    <property type="entry name" value="Glyco_trans_4-like_N"/>
</dbReference>
<name>A0ABT6KEN2_9CYAN</name>
<dbReference type="PANTHER" id="PTHR46401:SF2">
    <property type="entry name" value="GLYCOSYLTRANSFERASE WBBK-RELATED"/>
    <property type="match status" value="1"/>
</dbReference>
<organism evidence="4 5">
    <name type="scientific">Anabaenopsis tanganyikae CS-531</name>
    <dbReference type="NCBI Taxonomy" id="2785304"/>
    <lineage>
        <taxon>Bacteria</taxon>
        <taxon>Bacillati</taxon>
        <taxon>Cyanobacteriota</taxon>
        <taxon>Cyanophyceae</taxon>
        <taxon>Nostocales</taxon>
        <taxon>Nodulariaceae</taxon>
        <taxon>Anabaenopsis</taxon>
        <taxon>Anabaenopsis tanganyikae</taxon>
    </lineage>
</organism>
<dbReference type="Pfam" id="PF13439">
    <property type="entry name" value="Glyco_transf_4"/>
    <property type="match status" value="1"/>
</dbReference>
<proteinExistence type="predicted"/>
<dbReference type="InterPro" id="IPR001296">
    <property type="entry name" value="Glyco_trans_1"/>
</dbReference>